<dbReference type="InParanoid" id="W2RQ25"/>
<evidence type="ECO:0000313" key="3">
    <source>
        <dbReference type="EMBL" id="ETN37813.1"/>
    </source>
</evidence>
<sequence>MSHKTPLHFNALHVYRAILREATYHPDPHVRSYLRSYARDSFRTQKINFAIEFQDWTSVEKGRRETSLMRNARNFCQTIRRANDGYLNPFQKTLSLTYGRTGARRRQIMSALMAPATTETPPSTKTDTNTPSTLDKDQAPHDQILLSTSQDSLFANPLFPGDVSGSTTPPEPNTFDSAKVFHETTAGAPRQSKRPLRKPFSSMSSISETFRALTAAQSAASAYVPSQTRRITITGPNLPSTTIWKRPLTPKRIRNATKKWYAKTAQTLYPPLPTTEWEYIRSIAAGVTRLEPKSRRPQAAVCIFTTVREPWKEPLRGLLDEPEKVARYEGKKMGNPHLMTPRWLQHRYEWLLRHTPVEVAPVAQENSVENTEQPETSFLGSSQEQEEGRSVGPKESNPQTNPNAKPKDKGKRTAFLWDSTVVDRARPLRVKPDGEMRKALFE</sequence>
<feature type="compositionally biased region" description="Polar residues" evidence="1">
    <location>
        <begin position="364"/>
        <end position="383"/>
    </location>
</feature>
<accession>W2RQ25</accession>
<dbReference type="CDD" id="cd20273">
    <property type="entry name" value="Complex1_LYR_unchar"/>
    <property type="match status" value="1"/>
</dbReference>
<dbReference type="Pfam" id="PF20263">
    <property type="entry name" value="LYRM2-like"/>
    <property type="match status" value="1"/>
</dbReference>
<feature type="domain" description="LYR motif-containing protein Cup1-like N-terminal" evidence="2">
    <location>
        <begin position="14"/>
        <end position="109"/>
    </location>
</feature>
<evidence type="ECO:0000259" key="2">
    <source>
        <dbReference type="Pfam" id="PF20263"/>
    </source>
</evidence>
<protein>
    <recommendedName>
        <fullName evidence="2">LYR motif-containing protein Cup1-like N-terminal domain-containing protein</fullName>
    </recommendedName>
</protein>
<dbReference type="AlphaFoldDB" id="W2RQ25"/>
<feature type="region of interest" description="Disordered" evidence="1">
    <location>
        <begin position="114"/>
        <end position="137"/>
    </location>
</feature>
<reference evidence="3 4" key="1">
    <citation type="submission" date="2013-03" db="EMBL/GenBank/DDBJ databases">
        <title>The Genome Sequence of Phialophora europaea CBS 101466.</title>
        <authorList>
            <consortium name="The Broad Institute Genomics Platform"/>
            <person name="Cuomo C."/>
            <person name="de Hoog S."/>
            <person name="Gorbushina A."/>
            <person name="Walker B."/>
            <person name="Young S.K."/>
            <person name="Zeng Q."/>
            <person name="Gargeya S."/>
            <person name="Fitzgerald M."/>
            <person name="Haas B."/>
            <person name="Abouelleil A."/>
            <person name="Allen A.W."/>
            <person name="Alvarado L."/>
            <person name="Arachchi H.M."/>
            <person name="Berlin A.M."/>
            <person name="Chapman S.B."/>
            <person name="Gainer-Dewar J."/>
            <person name="Goldberg J."/>
            <person name="Griggs A."/>
            <person name="Gujja S."/>
            <person name="Hansen M."/>
            <person name="Howarth C."/>
            <person name="Imamovic A."/>
            <person name="Ireland A."/>
            <person name="Larimer J."/>
            <person name="McCowan C."/>
            <person name="Murphy C."/>
            <person name="Pearson M."/>
            <person name="Poon T.W."/>
            <person name="Priest M."/>
            <person name="Roberts A."/>
            <person name="Saif S."/>
            <person name="Shea T."/>
            <person name="Sisk P."/>
            <person name="Sykes S."/>
            <person name="Wortman J."/>
            <person name="Nusbaum C."/>
            <person name="Birren B."/>
        </authorList>
    </citation>
    <scope>NUCLEOTIDE SEQUENCE [LARGE SCALE GENOMIC DNA]</scope>
    <source>
        <strain evidence="3 4">CBS 101466</strain>
    </source>
</reference>
<gene>
    <name evidence="3" type="ORF">HMPREF1541_07436</name>
</gene>
<organism evidence="3 4">
    <name type="scientific">Cyphellophora europaea (strain CBS 101466)</name>
    <name type="common">Phialophora europaea</name>
    <dbReference type="NCBI Taxonomy" id="1220924"/>
    <lineage>
        <taxon>Eukaryota</taxon>
        <taxon>Fungi</taxon>
        <taxon>Dikarya</taxon>
        <taxon>Ascomycota</taxon>
        <taxon>Pezizomycotina</taxon>
        <taxon>Eurotiomycetes</taxon>
        <taxon>Chaetothyriomycetidae</taxon>
        <taxon>Chaetothyriales</taxon>
        <taxon>Cyphellophoraceae</taxon>
        <taxon>Cyphellophora</taxon>
    </lineage>
</organism>
<evidence type="ECO:0000313" key="4">
    <source>
        <dbReference type="Proteomes" id="UP000030752"/>
    </source>
</evidence>
<feature type="region of interest" description="Disordered" evidence="1">
    <location>
        <begin position="423"/>
        <end position="442"/>
    </location>
</feature>
<dbReference type="GeneID" id="19974775"/>
<dbReference type="eggNOG" id="ENOG502S9TZ">
    <property type="taxonomic scope" value="Eukaryota"/>
</dbReference>
<dbReference type="VEuPathDB" id="FungiDB:HMPREF1541_07436"/>
<proteinExistence type="predicted"/>
<keyword evidence="4" id="KW-1185">Reference proteome</keyword>
<feature type="region of interest" description="Disordered" evidence="1">
    <location>
        <begin position="364"/>
        <end position="418"/>
    </location>
</feature>
<dbReference type="OrthoDB" id="5521299at2759"/>
<dbReference type="InterPro" id="IPR046896">
    <property type="entry name" value="Cup1-like_N"/>
</dbReference>
<dbReference type="HOGENOM" id="CLU_037437_2_0_1"/>
<dbReference type="RefSeq" id="XP_008719982.1">
    <property type="nucleotide sequence ID" value="XM_008721760.1"/>
</dbReference>
<feature type="compositionally biased region" description="Low complexity" evidence="1">
    <location>
        <begin position="115"/>
        <end position="133"/>
    </location>
</feature>
<name>W2RQ25_CYPE1</name>
<dbReference type="Proteomes" id="UP000030752">
    <property type="component" value="Unassembled WGS sequence"/>
</dbReference>
<evidence type="ECO:0000256" key="1">
    <source>
        <dbReference type="SAM" id="MobiDB-lite"/>
    </source>
</evidence>
<dbReference type="EMBL" id="KB822723">
    <property type="protein sequence ID" value="ETN37813.1"/>
    <property type="molecule type" value="Genomic_DNA"/>
</dbReference>